<feature type="DNA-binding region" description="OmpR/PhoB-type" evidence="7">
    <location>
        <begin position="147"/>
        <end position="243"/>
    </location>
</feature>
<accession>A0A242N0G1</accession>
<dbReference type="GO" id="GO:0000156">
    <property type="term" value="F:phosphorelay response regulator activity"/>
    <property type="evidence" value="ECO:0007669"/>
    <property type="project" value="TreeGrafter"/>
</dbReference>
<dbReference type="InterPro" id="IPR036388">
    <property type="entry name" value="WH-like_DNA-bd_sf"/>
</dbReference>
<dbReference type="PROSITE" id="PS51755">
    <property type="entry name" value="OMPR_PHOB"/>
    <property type="match status" value="1"/>
</dbReference>
<keyword evidence="3" id="KW-0805">Transcription regulation</keyword>
<dbReference type="AlphaFoldDB" id="A0A242N0G1"/>
<evidence type="ECO:0000313" key="11">
    <source>
        <dbReference type="Proteomes" id="UP000195221"/>
    </source>
</evidence>
<dbReference type="Proteomes" id="UP000195221">
    <property type="component" value="Unassembled WGS sequence"/>
</dbReference>
<evidence type="ECO:0000256" key="2">
    <source>
        <dbReference type="ARBA" id="ARBA00023012"/>
    </source>
</evidence>
<dbReference type="GO" id="GO:0005829">
    <property type="term" value="C:cytosol"/>
    <property type="evidence" value="ECO:0007669"/>
    <property type="project" value="TreeGrafter"/>
</dbReference>
<keyword evidence="1 6" id="KW-0597">Phosphoprotein</keyword>
<gene>
    <name evidence="10" type="ORF">PAMC26577_09390</name>
</gene>
<dbReference type="EMBL" id="NBTZ01000033">
    <property type="protein sequence ID" value="OTP77170.1"/>
    <property type="molecule type" value="Genomic_DNA"/>
</dbReference>
<dbReference type="Gene3D" id="6.10.250.690">
    <property type="match status" value="1"/>
</dbReference>
<dbReference type="GO" id="GO:0032993">
    <property type="term" value="C:protein-DNA complex"/>
    <property type="evidence" value="ECO:0007669"/>
    <property type="project" value="TreeGrafter"/>
</dbReference>
<dbReference type="SMART" id="SM00448">
    <property type="entry name" value="REC"/>
    <property type="match status" value="1"/>
</dbReference>
<evidence type="ECO:0000313" key="10">
    <source>
        <dbReference type="EMBL" id="OTP77170.1"/>
    </source>
</evidence>
<dbReference type="SMART" id="SM00862">
    <property type="entry name" value="Trans_reg_C"/>
    <property type="match status" value="1"/>
</dbReference>
<dbReference type="Gene3D" id="3.40.50.2300">
    <property type="match status" value="1"/>
</dbReference>
<feature type="domain" description="Response regulatory" evidence="8">
    <location>
        <begin position="25"/>
        <end position="139"/>
    </location>
</feature>
<sequence>MCFSLWGACRASGQKFTNNAVTVMKLLLVEDNEQLAHWLAKILEDDGFVLDRVSDGDAADRFLRTTRYDVVLLDLNLPNLSGKGVLRRLRERGDDTPVLILTASGSVDEKVICLSAGADDYVVKPFDARELVARVKVLVRRQLPSRSNSVRCGDLSYDIDRRQFSVSGETLNLTPREHAVLETLILKARKTVSKPMLADSLGSSSTHTSEDAIEIYVSRLRKKLEKSTATIITLRGLGYLLQAGDDDE</sequence>
<feature type="domain" description="OmpR/PhoB-type" evidence="9">
    <location>
        <begin position="147"/>
        <end position="243"/>
    </location>
</feature>
<keyword evidence="5" id="KW-0804">Transcription</keyword>
<evidence type="ECO:0000259" key="9">
    <source>
        <dbReference type="PROSITE" id="PS51755"/>
    </source>
</evidence>
<evidence type="ECO:0000259" key="8">
    <source>
        <dbReference type="PROSITE" id="PS50110"/>
    </source>
</evidence>
<dbReference type="CDD" id="cd00383">
    <property type="entry name" value="trans_reg_C"/>
    <property type="match status" value="1"/>
</dbReference>
<dbReference type="PANTHER" id="PTHR48111:SF67">
    <property type="entry name" value="TRANSCRIPTIONAL REGULATORY PROTEIN TCTD"/>
    <property type="match status" value="1"/>
</dbReference>
<proteinExistence type="predicted"/>
<dbReference type="Pfam" id="PF00486">
    <property type="entry name" value="Trans_reg_C"/>
    <property type="match status" value="1"/>
</dbReference>
<evidence type="ECO:0000256" key="1">
    <source>
        <dbReference type="ARBA" id="ARBA00022553"/>
    </source>
</evidence>
<dbReference type="Pfam" id="PF00072">
    <property type="entry name" value="Response_reg"/>
    <property type="match status" value="1"/>
</dbReference>
<evidence type="ECO:0000256" key="4">
    <source>
        <dbReference type="ARBA" id="ARBA00023125"/>
    </source>
</evidence>
<evidence type="ECO:0000256" key="5">
    <source>
        <dbReference type="ARBA" id="ARBA00023163"/>
    </source>
</evidence>
<dbReference type="GO" id="GO:0006355">
    <property type="term" value="P:regulation of DNA-templated transcription"/>
    <property type="evidence" value="ECO:0007669"/>
    <property type="project" value="InterPro"/>
</dbReference>
<dbReference type="SUPFAM" id="SSF52172">
    <property type="entry name" value="CheY-like"/>
    <property type="match status" value="1"/>
</dbReference>
<evidence type="ECO:0000256" key="6">
    <source>
        <dbReference type="PROSITE-ProRule" id="PRU00169"/>
    </source>
</evidence>
<evidence type="ECO:0000256" key="7">
    <source>
        <dbReference type="PROSITE-ProRule" id="PRU01091"/>
    </source>
</evidence>
<protein>
    <submittedName>
        <fullName evidence="10">Two-component response regulator</fullName>
    </submittedName>
</protein>
<keyword evidence="4 7" id="KW-0238">DNA-binding</keyword>
<feature type="modified residue" description="4-aspartylphosphate" evidence="6">
    <location>
        <position position="74"/>
    </location>
</feature>
<dbReference type="PANTHER" id="PTHR48111">
    <property type="entry name" value="REGULATOR OF RPOS"/>
    <property type="match status" value="1"/>
</dbReference>
<organism evidence="10 11">
    <name type="scientific">Caballeronia sordidicola</name>
    <name type="common">Burkholderia sordidicola</name>
    <dbReference type="NCBI Taxonomy" id="196367"/>
    <lineage>
        <taxon>Bacteria</taxon>
        <taxon>Pseudomonadati</taxon>
        <taxon>Pseudomonadota</taxon>
        <taxon>Betaproteobacteria</taxon>
        <taxon>Burkholderiales</taxon>
        <taxon>Burkholderiaceae</taxon>
        <taxon>Caballeronia</taxon>
    </lineage>
</organism>
<name>A0A242N0G1_CABSO</name>
<dbReference type="InterPro" id="IPR001789">
    <property type="entry name" value="Sig_transdc_resp-reg_receiver"/>
</dbReference>
<dbReference type="Gene3D" id="1.10.10.10">
    <property type="entry name" value="Winged helix-like DNA-binding domain superfamily/Winged helix DNA-binding domain"/>
    <property type="match status" value="1"/>
</dbReference>
<dbReference type="FunFam" id="3.40.50.2300:FF:000002">
    <property type="entry name" value="DNA-binding response regulator PhoP"/>
    <property type="match status" value="1"/>
</dbReference>
<dbReference type="InterPro" id="IPR001867">
    <property type="entry name" value="OmpR/PhoB-type_DNA-bd"/>
</dbReference>
<dbReference type="InterPro" id="IPR039420">
    <property type="entry name" value="WalR-like"/>
</dbReference>
<dbReference type="InterPro" id="IPR011006">
    <property type="entry name" value="CheY-like_superfamily"/>
</dbReference>
<evidence type="ECO:0000256" key="3">
    <source>
        <dbReference type="ARBA" id="ARBA00023015"/>
    </source>
</evidence>
<dbReference type="PROSITE" id="PS50110">
    <property type="entry name" value="RESPONSE_REGULATORY"/>
    <property type="match status" value="1"/>
</dbReference>
<reference evidence="10 11" key="1">
    <citation type="submission" date="2017-03" db="EMBL/GenBank/DDBJ databases">
        <title>Genome analysis of strain PAMC 26577.</title>
        <authorList>
            <person name="Oh H.-M."/>
            <person name="Yang J.-A."/>
        </authorList>
    </citation>
    <scope>NUCLEOTIDE SEQUENCE [LARGE SCALE GENOMIC DNA]</scope>
    <source>
        <strain evidence="10 11">PAMC 26577</strain>
    </source>
</reference>
<keyword evidence="2" id="KW-0902">Two-component regulatory system</keyword>
<comment type="caution">
    <text evidence="10">The sequence shown here is derived from an EMBL/GenBank/DDBJ whole genome shotgun (WGS) entry which is preliminary data.</text>
</comment>
<dbReference type="GO" id="GO:0000976">
    <property type="term" value="F:transcription cis-regulatory region binding"/>
    <property type="evidence" value="ECO:0007669"/>
    <property type="project" value="TreeGrafter"/>
</dbReference>